<gene>
    <name evidence="3" type="ORF">ENJ74_03030</name>
</gene>
<dbReference type="Pfam" id="PF02604">
    <property type="entry name" value="PhdYeFM_antitox"/>
    <property type="match status" value="1"/>
</dbReference>
<dbReference type="Gene3D" id="6.10.250.330">
    <property type="match status" value="1"/>
</dbReference>
<comment type="similarity">
    <text evidence="1 2">Belongs to the phD/YefM antitoxin family.</text>
</comment>
<organism evidence="3">
    <name type="scientific">Nitratifractor salsuginis</name>
    <dbReference type="NCBI Taxonomy" id="269261"/>
    <lineage>
        <taxon>Bacteria</taxon>
        <taxon>Pseudomonadati</taxon>
        <taxon>Campylobacterota</taxon>
        <taxon>Epsilonproteobacteria</taxon>
        <taxon>Campylobacterales</taxon>
        <taxon>Sulfurovaceae</taxon>
        <taxon>Nitratifractor</taxon>
    </lineage>
</organism>
<accession>A0A7V2SJ64</accession>
<name>A0A7V2SJ64_9BACT</name>
<dbReference type="InterPro" id="IPR036165">
    <property type="entry name" value="YefM-like_sf"/>
</dbReference>
<evidence type="ECO:0000313" key="3">
    <source>
        <dbReference type="EMBL" id="HFC03827.1"/>
    </source>
</evidence>
<dbReference type="NCBIfam" id="TIGR01552">
    <property type="entry name" value="phd_fam"/>
    <property type="match status" value="1"/>
</dbReference>
<comment type="caution">
    <text evidence="3">The sequence shown here is derived from an EMBL/GenBank/DDBJ whole genome shotgun (WGS) entry which is preliminary data.</text>
</comment>
<dbReference type="Gene3D" id="3.40.1620.10">
    <property type="entry name" value="YefM-like domain"/>
    <property type="match status" value="1"/>
</dbReference>
<evidence type="ECO:0000256" key="2">
    <source>
        <dbReference type="RuleBase" id="RU362080"/>
    </source>
</evidence>
<dbReference type="InterPro" id="IPR006442">
    <property type="entry name" value="Antitoxin_Phd/YefM"/>
</dbReference>
<dbReference type="Proteomes" id="UP000885722">
    <property type="component" value="Unassembled WGS sequence"/>
</dbReference>
<dbReference type="PANTHER" id="PTHR33713">
    <property type="entry name" value="ANTITOXIN YAFN-RELATED"/>
    <property type="match status" value="1"/>
</dbReference>
<sequence length="86" mass="9996">MQVVSMTEARNSFKSIFDTVYHDNEEVIIHRKGRENVVMIPLDEYNALKETSYLLGNQKNAEHLFESIEQLRNGKIVTKKIVDLSE</sequence>
<dbReference type="EMBL" id="DRNO01000204">
    <property type="protein sequence ID" value="HFC03827.1"/>
    <property type="molecule type" value="Genomic_DNA"/>
</dbReference>
<dbReference type="SUPFAM" id="SSF143120">
    <property type="entry name" value="YefM-like"/>
    <property type="match status" value="1"/>
</dbReference>
<protein>
    <recommendedName>
        <fullName evidence="2">Antitoxin</fullName>
    </recommendedName>
</protein>
<dbReference type="InterPro" id="IPR051405">
    <property type="entry name" value="phD/YefM_antitoxin"/>
</dbReference>
<proteinExistence type="inferred from homology"/>
<reference evidence="3" key="1">
    <citation type="journal article" date="2020" name="mSystems">
        <title>Genome- and Community-Level Interaction Insights into Carbon Utilization and Element Cycling Functions of Hydrothermarchaeota in Hydrothermal Sediment.</title>
        <authorList>
            <person name="Zhou Z."/>
            <person name="Liu Y."/>
            <person name="Xu W."/>
            <person name="Pan J."/>
            <person name="Luo Z.H."/>
            <person name="Li M."/>
        </authorList>
    </citation>
    <scope>NUCLEOTIDE SEQUENCE [LARGE SCALE GENOMIC DNA]</scope>
    <source>
        <strain evidence="3">HyVt-513</strain>
    </source>
</reference>
<dbReference type="PANTHER" id="PTHR33713:SF6">
    <property type="entry name" value="ANTITOXIN YEFM"/>
    <property type="match status" value="1"/>
</dbReference>
<dbReference type="AlphaFoldDB" id="A0A7V2SJ64"/>
<evidence type="ECO:0000256" key="1">
    <source>
        <dbReference type="ARBA" id="ARBA00009981"/>
    </source>
</evidence>
<comment type="function">
    <text evidence="2">Antitoxin component of a type II toxin-antitoxin (TA) system.</text>
</comment>